<dbReference type="FunFam" id="1.25.40.90:FF:000016">
    <property type="entry name" value="mRNA cleavage factor complex component Pcf11"/>
    <property type="match status" value="1"/>
</dbReference>
<dbReference type="EMBL" id="CP051143">
    <property type="protein sequence ID" value="QIX02315.1"/>
    <property type="molecule type" value="Genomic_DNA"/>
</dbReference>
<keyword evidence="6" id="KW-1185">Reference proteome</keyword>
<dbReference type="SUPFAM" id="SSF48464">
    <property type="entry name" value="ENTH/VHS domain"/>
    <property type="match status" value="1"/>
</dbReference>
<dbReference type="GO" id="GO:0000993">
    <property type="term" value="F:RNA polymerase II complex binding"/>
    <property type="evidence" value="ECO:0007669"/>
    <property type="project" value="InterPro"/>
</dbReference>
<dbReference type="PROSITE" id="PS51391">
    <property type="entry name" value="CID"/>
    <property type="match status" value="1"/>
</dbReference>
<proteinExistence type="predicted"/>
<dbReference type="Pfam" id="PF21936">
    <property type="entry name" value="Pcf11_C"/>
    <property type="match status" value="1"/>
</dbReference>
<dbReference type="GO" id="GO:0016192">
    <property type="term" value="P:vesicle-mediated transport"/>
    <property type="evidence" value="ECO:0007669"/>
    <property type="project" value="UniProtKB-ARBA"/>
</dbReference>
<dbReference type="InterPro" id="IPR002014">
    <property type="entry name" value="VHS_dom"/>
</dbReference>
<dbReference type="GO" id="GO:0005737">
    <property type="term" value="C:cytoplasm"/>
    <property type="evidence" value="ECO:0007669"/>
    <property type="project" value="TreeGrafter"/>
</dbReference>
<dbReference type="CDD" id="cd16982">
    <property type="entry name" value="CID_Pcf11"/>
    <property type="match status" value="1"/>
</dbReference>
<dbReference type="Pfam" id="PF04818">
    <property type="entry name" value="CID"/>
    <property type="match status" value="1"/>
</dbReference>
<dbReference type="InterPro" id="IPR021605">
    <property type="entry name" value="Pcf11_Clp1-ID"/>
</dbReference>
<dbReference type="PROSITE" id="PS50179">
    <property type="entry name" value="VHS"/>
    <property type="match status" value="1"/>
</dbReference>
<dbReference type="AlphaFoldDB" id="A0A6H0Y5Z0"/>
<dbReference type="GO" id="GO:0006369">
    <property type="term" value="P:termination of RNA polymerase II transcription"/>
    <property type="evidence" value="ECO:0007669"/>
    <property type="project" value="InterPro"/>
</dbReference>
<dbReference type="InterPro" id="IPR047415">
    <property type="entry name" value="Pcf11_CID"/>
</dbReference>
<comment type="subunit">
    <text evidence="1">Component of the ESCRT-0 complex composed of HSE1 and VPS27.</text>
</comment>
<feature type="domain" description="CID" evidence="4">
    <location>
        <begin position="8"/>
        <end position="147"/>
    </location>
</feature>
<dbReference type="Proteomes" id="UP000503462">
    <property type="component" value="Chromosome 5"/>
</dbReference>
<feature type="domain" description="VHS" evidence="3">
    <location>
        <begin position="1"/>
        <end position="128"/>
    </location>
</feature>
<dbReference type="GO" id="GO:0043130">
    <property type="term" value="F:ubiquitin binding"/>
    <property type="evidence" value="ECO:0007669"/>
    <property type="project" value="InterPro"/>
</dbReference>
<organism evidence="5 6">
    <name type="scientific">Peltaster fructicola</name>
    <dbReference type="NCBI Taxonomy" id="286661"/>
    <lineage>
        <taxon>Eukaryota</taxon>
        <taxon>Fungi</taxon>
        <taxon>Dikarya</taxon>
        <taxon>Ascomycota</taxon>
        <taxon>Pezizomycotina</taxon>
        <taxon>Dothideomycetes</taxon>
        <taxon>Dothideomycetes incertae sedis</taxon>
        <taxon>Peltaster</taxon>
    </lineage>
</organism>
<dbReference type="GO" id="GO:0007034">
    <property type="term" value="P:vacuolar transport"/>
    <property type="evidence" value="ECO:0007669"/>
    <property type="project" value="UniProtKB-ARBA"/>
</dbReference>
<evidence type="ECO:0008006" key="7">
    <source>
        <dbReference type="Google" id="ProtNLM"/>
    </source>
</evidence>
<evidence type="ECO:0000259" key="3">
    <source>
        <dbReference type="PROSITE" id="PS50179"/>
    </source>
</evidence>
<dbReference type="InterPro" id="IPR006569">
    <property type="entry name" value="CID_dom"/>
</dbReference>
<accession>A0A6H0Y5Z0</accession>
<evidence type="ECO:0000313" key="6">
    <source>
        <dbReference type="Proteomes" id="UP000503462"/>
    </source>
</evidence>
<evidence type="ECO:0000259" key="4">
    <source>
        <dbReference type="PROSITE" id="PS51391"/>
    </source>
</evidence>
<dbReference type="GO" id="GO:0003729">
    <property type="term" value="F:mRNA binding"/>
    <property type="evidence" value="ECO:0007669"/>
    <property type="project" value="InterPro"/>
</dbReference>
<evidence type="ECO:0000256" key="1">
    <source>
        <dbReference type="ARBA" id="ARBA00011446"/>
    </source>
</evidence>
<name>A0A6H0Y5Z0_9PEZI</name>
<evidence type="ECO:0000313" key="5">
    <source>
        <dbReference type="EMBL" id="QIX02315.1"/>
    </source>
</evidence>
<dbReference type="InterPro" id="IPR054127">
    <property type="entry name" value="Pcf11_C"/>
</dbReference>
<dbReference type="GO" id="GO:0031124">
    <property type="term" value="P:mRNA 3'-end processing"/>
    <property type="evidence" value="ECO:0007669"/>
    <property type="project" value="InterPro"/>
</dbReference>
<evidence type="ECO:0000256" key="2">
    <source>
        <dbReference type="SAM" id="MobiDB-lite"/>
    </source>
</evidence>
<dbReference type="Gene3D" id="1.25.40.90">
    <property type="match status" value="1"/>
</dbReference>
<feature type="region of interest" description="Disordered" evidence="2">
    <location>
        <begin position="584"/>
        <end position="618"/>
    </location>
</feature>
<protein>
    <recommendedName>
        <fullName evidence="7">CID domain-containing protein</fullName>
    </recommendedName>
</protein>
<gene>
    <name evidence="5" type="ORF">AMS68_007832</name>
</gene>
<dbReference type="GO" id="GO:0035091">
    <property type="term" value="F:phosphatidylinositol binding"/>
    <property type="evidence" value="ECO:0007669"/>
    <property type="project" value="InterPro"/>
</dbReference>
<dbReference type="InterPro" id="IPR045154">
    <property type="entry name" value="PCF11-like"/>
</dbReference>
<reference evidence="5 6" key="1">
    <citation type="journal article" date="2016" name="Sci. Rep.">
        <title>Peltaster fructicola genome reveals evolution from an invasive phytopathogen to an ectophytic parasite.</title>
        <authorList>
            <person name="Xu C."/>
            <person name="Chen H."/>
            <person name="Gleason M.L."/>
            <person name="Xu J.R."/>
            <person name="Liu H."/>
            <person name="Zhang R."/>
            <person name="Sun G."/>
        </authorList>
    </citation>
    <scope>NUCLEOTIDE SEQUENCE [LARGE SCALE GENOMIC DNA]</scope>
    <source>
        <strain evidence="5 6">LNHT1506</strain>
    </source>
</reference>
<dbReference type="Pfam" id="PF11526">
    <property type="entry name" value="Pfc11_Clp1_ID"/>
    <property type="match status" value="1"/>
</dbReference>
<dbReference type="OrthoDB" id="343582at2759"/>
<dbReference type="GO" id="GO:0005849">
    <property type="term" value="C:mRNA cleavage factor complex"/>
    <property type="evidence" value="ECO:0007669"/>
    <property type="project" value="InterPro"/>
</dbReference>
<dbReference type="SMART" id="SM00582">
    <property type="entry name" value="RPR"/>
    <property type="match status" value="1"/>
</dbReference>
<dbReference type="InterPro" id="IPR008942">
    <property type="entry name" value="ENTH_VHS"/>
</dbReference>
<dbReference type="PANTHER" id="PTHR15921">
    <property type="entry name" value="PRE-MRNA CLEAVAGE COMPLEX II"/>
    <property type="match status" value="1"/>
</dbReference>
<dbReference type="PANTHER" id="PTHR15921:SF3">
    <property type="entry name" value="PRE-MRNA CLEAVAGE COMPLEX 2 PROTEIN PCF11"/>
    <property type="match status" value="1"/>
</dbReference>
<sequence>MSSPSEPSSAEIVMDFTDSLRSDLVGNDRFAIQNLTLVAKEATFCAQELSEALVKHIKTIQPQRKLPALYVLDSIVKNVGTPYTVYLGRNLFGTFMEAYSLVDGQTRKAMEAMLKTWKEPVLGSGDPRPVFTPELVRPIENALNKARTAALQHQRPMHQGYPYMQTPPQHQGYAPPPGYNGYAQPPEQYFQPGFQSVPVQQPQYQAPAHGDLESLKRDLMSLIRTVEQDLSRDMYNAVTQTKLKALHDLNTILHTRQLGAAEFGVIAGQVHAMSVAMLPRPQPTPPVVSTPQWQPPLPVAQPPMAIPQTQLNGLAALLNNIPKPSTPQVRAAVPSLQNAPHAQVNAIQAQASTVPSNGSDLLAALTKAGLMKTAAPAPPVNPVQANLAALLGSLSRAAPQPKIDLTNKASLETFRPELVQQLLQDQPQQCPQCGRRFASTADGSKKKQLHLDWHFRVNQRIADSARGHYRNWYINEHEWMKLDEFDQSTVTAETVTAAKIQKVEEQPYIKTPPGVSSTTCSICFETMKSSYMEQIQDWVFLNAVTNNGKIVHATCLAEVNPGMQTQSVAPTASTQKSLAEALAALSGQRDTSRTPDSSLGKRKAEDQTGGLGKMLKEY</sequence>